<keyword evidence="2" id="KW-0521">NADP</keyword>
<dbReference type="PRINTS" id="PR00081">
    <property type="entry name" value="GDHRDH"/>
</dbReference>
<protein>
    <submittedName>
        <fullName evidence="3">Uncharacterized protein</fullName>
    </submittedName>
</protein>
<sequence length="293" mass="30741">MHSILPLARSAACRSPARTGLQRFLSSSSAAAPQRTVIVTGAGRGIGKAIALRLARDGYDVTVNDLPSLQPSIDSVVSEIRGLGRAAHGFAANVTDAAAVDALVASSVEALGPLSTMISNAGIVQVKSLLDTSADDIRHMMNVNLVGVHNCHRSAARQILSQGTQGKLIAAASIAAFRAWSMLGPYAMSKFAVRALTQGWAVELAKRGITVNAYAPGIVDTDMWDVIDAKMREYEGDSAAKKGDAMRKTGRDLIALPRLSVPEDVANLVSFLASDGADYITGQTYIVDGGAYM</sequence>
<dbReference type="PANTHER" id="PTHR42760">
    <property type="entry name" value="SHORT-CHAIN DEHYDROGENASES/REDUCTASES FAMILY MEMBER"/>
    <property type="match status" value="1"/>
</dbReference>
<dbReference type="EMBL" id="CAVNYO010000136">
    <property type="protein sequence ID" value="CAK5267927.1"/>
    <property type="molecule type" value="Genomic_DNA"/>
</dbReference>
<dbReference type="PROSITE" id="PS00061">
    <property type="entry name" value="ADH_SHORT"/>
    <property type="match status" value="1"/>
</dbReference>
<dbReference type="InterPro" id="IPR036291">
    <property type="entry name" value="NAD(P)-bd_dom_sf"/>
</dbReference>
<dbReference type="GO" id="GO:0006633">
    <property type="term" value="P:fatty acid biosynthetic process"/>
    <property type="evidence" value="ECO:0007669"/>
    <property type="project" value="TreeGrafter"/>
</dbReference>
<dbReference type="InterPro" id="IPR002347">
    <property type="entry name" value="SDR_fam"/>
</dbReference>
<name>A0AAD2JXW8_9AGAR</name>
<dbReference type="GO" id="GO:0048038">
    <property type="term" value="F:quinone binding"/>
    <property type="evidence" value="ECO:0007669"/>
    <property type="project" value="TreeGrafter"/>
</dbReference>
<gene>
    <name evidence="3" type="ORF">MYCIT1_LOCUS10850</name>
</gene>
<comment type="caution">
    <text evidence="3">The sequence shown here is derived from an EMBL/GenBank/DDBJ whole genome shotgun (WGS) entry which is preliminary data.</text>
</comment>
<evidence type="ECO:0000256" key="2">
    <source>
        <dbReference type="ARBA" id="ARBA00022857"/>
    </source>
</evidence>
<dbReference type="Pfam" id="PF13561">
    <property type="entry name" value="adh_short_C2"/>
    <property type="match status" value="1"/>
</dbReference>
<dbReference type="PRINTS" id="PR00080">
    <property type="entry name" value="SDRFAMILY"/>
</dbReference>
<evidence type="ECO:0000313" key="4">
    <source>
        <dbReference type="Proteomes" id="UP001295794"/>
    </source>
</evidence>
<reference evidence="3" key="1">
    <citation type="submission" date="2023-11" db="EMBL/GenBank/DDBJ databases">
        <authorList>
            <person name="De Vega J J."/>
            <person name="De Vega J J."/>
        </authorList>
    </citation>
    <scope>NUCLEOTIDE SEQUENCE</scope>
</reference>
<dbReference type="InterPro" id="IPR020904">
    <property type="entry name" value="Sc_DH/Rdtase_CS"/>
</dbReference>
<comment type="similarity">
    <text evidence="1">Belongs to the short-chain dehydrogenases/reductases (SDR) family.</text>
</comment>
<dbReference type="PANTHER" id="PTHR42760:SF121">
    <property type="entry name" value="3-OXOACYL-(ACYL-CARRIER-PROTEIN) REDUCTASE"/>
    <property type="match status" value="1"/>
</dbReference>
<organism evidence="3 4">
    <name type="scientific">Mycena citricolor</name>
    <dbReference type="NCBI Taxonomy" id="2018698"/>
    <lineage>
        <taxon>Eukaryota</taxon>
        <taxon>Fungi</taxon>
        <taxon>Dikarya</taxon>
        <taxon>Basidiomycota</taxon>
        <taxon>Agaricomycotina</taxon>
        <taxon>Agaricomycetes</taxon>
        <taxon>Agaricomycetidae</taxon>
        <taxon>Agaricales</taxon>
        <taxon>Marasmiineae</taxon>
        <taxon>Mycenaceae</taxon>
        <taxon>Mycena</taxon>
    </lineage>
</organism>
<dbReference type="AlphaFoldDB" id="A0AAD2JXW8"/>
<dbReference type="SUPFAM" id="SSF51735">
    <property type="entry name" value="NAD(P)-binding Rossmann-fold domains"/>
    <property type="match status" value="1"/>
</dbReference>
<accession>A0AAD2JXW8</accession>
<keyword evidence="4" id="KW-1185">Reference proteome</keyword>
<proteinExistence type="inferred from homology"/>
<evidence type="ECO:0000256" key="1">
    <source>
        <dbReference type="ARBA" id="ARBA00006484"/>
    </source>
</evidence>
<dbReference type="GO" id="GO:0016616">
    <property type="term" value="F:oxidoreductase activity, acting on the CH-OH group of donors, NAD or NADP as acceptor"/>
    <property type="evidence" value="ECO:0007669"/>
    <property type="project" value="TreeGrafter"/>
</dbReference>
<dbReference type="FunFam" id="3.40.50.720:FF:000084">
    <property type="entry name" value="Short-chain dehydrogenase reductase"/>
    <property type="match status" value="1"/>
</dbReference>
<dbReference type="Gene3D" id="3.40.50.720">
    <property type="entry name" value="NAD(P)-binding Rossmann-like Domain"/>
    <property type="match status" value="1"/>
</dbReference>
<dbReference type="Proteomes" id="UP001295794">
    <property type="component" value="Unassembled WGS sequence"/>
</dbReference>
<evidence type="ECO:0000313" key="3">
    <source>
        <dbReference type="EMBL" id="CAK5267927.1"/>
    </source>
</evidence>